<keyword evidence="2" id="KW-1133">Transmembrane helix</keyword>
<keyword evidence="4" id="KW-1185">Reference proteome</keyword>
<evidence type="ECO:0000256" key="1">
    <source>
        <dbReference type="SAM" id="MobiDB-lite"/>
    </source>
</evidence>
<organism evidence="3 4">
    <name type="scientific">Paraglomus brasilianum</name>
    <dbReference type="NCBI Taxonomy" id="144538"/>
    <lineage>
        <taxon>Eukaryota</taxon>
        <taxon>Fungi</taxon>
        <taxon>Fungi incertae sedis</taxon>
        <taxon>Mucoromycota</taxon>
        <taxon>Glomeromycotina</taxon>
        <taxon>Glomeromycetes</taxon>
        <taxon>Paraglomerales</taxon>
        <taxon>Paraglomeraceae</taxon>
        <taxon>Paraglomus</taxon>
    </lineage>
</organism>
<gene>
    <name evidence="3" type="ORF">PBRASI_LOCUS1826</name>
</gene>
<dbReference type="OrthoDB" id="10066279at2759"/>
<accession>A0A9N8WIH1</accession>
<feature type="compositionally biased region" description="Acidic residues" evidence="1">
    <location>
        <begin position="44"/>
        <end position="54"/>
    </location>
</feature>
<keyword evidence="2" id="KW-0472">Membrane</keyword>
<proteinExistence type="predicted"/>
<feature type="transmembrane region" description="Helical" evidence="2">
    <location>
        <begin position="335"/>
        <end position="354"/>
    </location>
</feature>
<evidence type="ECO:0000313" key="4">
    <source>
        <dbReference type="Proteomes" id="UP000789739"/>
    </source>
</evidence>
<dbReference type="AlphaFoldDB" id="A0A9N8WIH1"/>
<protein>
    <submittedName>
        <fullName evidence="3">5694_t:CDS:1</fullName>
    </submittedName>
</protein>
<keyword evidence="2" id="KW-0812">Transmembrane</keyword>
<dbReference type="EMBL" id="CAJVPI010000128">
    <property type="protein sequence ID" value="CAG8485824.1"/>
    <property type="molecule type" value="Genomic_DNA"/>
</dbReference>
<feature type="region of interest" description="Disordered" evidence="1">
    <location>
        <begin position="198"/>
        <end position="224"/>
    </location>
</feature>
<feature type="compositionally biased region" description="Basic residues" evidence="1">
    <location>
        <begin position="214"/>
        <end position="224"/>
    </location>
</feature>
<dbReference type="Proteomes" id="UP000789739">
    <property type="component" value="Unassembled WGS sequence"/>
</dbReference>
<name>A0A9N8WIH1_9GLOM</name>
<comment type="caution">
    <text evidence="3">The sequence shown here is derived from an EMBL/GenBank/DDBJ whole genome shotgun (WGS) entry which is preliminary data.</text>
</comment>
<evidence type="ECO:0000313" key="3">
    <source>
        <dbReference type="EMBL" id="CAG8485824.1"/>
    </source>
</evidence>
<feature type="region of interest" description="Disordered" evidence="1">
    <location>
        <begin position="37"/>
        <end position="68"/>
    </location>
</feature>
<evidence type="ECO:0000256" key="2">
    <source>
        <dbReference type="SAM" id="Phobius"/>
    </source>
</evidence>
<reference evidence="3" key="1">
    <citation type="submission" date="2021-06" db="EMBL/GenBank/DDBJ databases">
        <authorList>
            <person name="Kallberg Y."/>
            <person name="Tangrot J."/>
            <person name="Rosling A."/>
        </authorList>
    </citation>
    <scope>NUCLEOTIDE SEQUENCE</scope>
    <source>
        <strain evidence="3">BR232B</strain>
    </source>
</reference>
<sequence length="411" mass="46653">MEGTTKGVSTALRTYHPFYDSENPFLSADSPLRLRKSKDKLSDNESDGDDDWVNENDAANKENTTPRARRIVATPTVLPSPYIQNDTTTPPLPPFGTPVKGINTPVQDVDTPVKRISVPIQDINTPAQGISKTPTQDMTASAQDVTTPIRNVTKRTQDVTTPVQDMTTPVQDMKTPVQDMKTPVQRIYTPVRGINSPLQAVRQVTPSRSSTSSPRRKQIRSTSRRMRVRRVQRVNPAVYDVKEPWYIKAGSRLSTYTKDAVCILKHTCNVVWMRMTWRSFLLVMSFIILYDAMSKVWDYDERSMLLALRACLLVDLRTLDKKTMYYFVDFQREVIGAYVFIICFLMFLVIKYIFGPAYSLPQPLPQPQPQYLFLSTNAPSSMSPQFSTMSVPVSPHFNSIEYPPPTNFFNG</sequence>